<dbReference type="InterPro" id="IPR028994">
    <property type="entry name" value="Integrin_alpha_N"/>
</dbReference>
<dbReference type="PROSITE" id="PS51257">
    <property type="entry name" value="PROKAR_LIPOPROTEIN"/>
    <property type="match status" value="1"/>
</dbReference>
<feature type="chain" id="PRO_5037056449" description="VCBS repeat-containing protein" evidence="1">
    <location>
        <begin position="26"/>
        <end position="258"/>
    </location>
</feature>
<dbReference type="Proteomes" id="UP000595254">
    <property type="component" value="Chromosome"/>
</dbReference>
<dbReference type="AlphaFoldDB" id="A0A974NNQ7"/>
<dbReference type="RefSeq" id="WP_040373083.1">
    <property type="nucleotide sequence ID" value="NZ_CP068053.1"/>
</dbReference>
<evidence type="ECO:0000313" key="3">
    <source>
        <dbReference type="Proteomes" id="UP000595254"/>
    </source>
</evidence>
<evidence type="ECO:0000256" key="1">
    <source>
        <dbReference type="SAM" id="SignalP"/>
    </source>
</evidence>
<keyword evidence="1" id="KW-0732">Signal</keyword>
<organism evidence="2 3">
    <name type="scientific">Peribacillus psychrosaccharolyticus</name>
    <name type="common">Bacillus psychrosaccharolyticus</name>
    <dbReference type="NCBI Taxonomy" id="1407"/>
    <lineage>
        <taxon>Bacteria</taxon>
        <taxon>Bacillati</taxon>
        <taxon>Bacillota</taxon>
        <taxon>Bacilli</taxon>
        <taxon>Bacillales</taxon>
        <taxon>Bacillaceae</taxon>
        <taxon>Peribacillus</taxon>
    </lineage>
</organism>
<gene>
    <name evidence="2" type="ORF">I6J18_05590</name>
</gene>
<dbReference type="KEGG" id="ppsr:I6J18_05590"/>
<evidence type="ECO:0000313" key="2">
    <source>
        <dbReference type="EMBL" id="QQT01341.1"/>
    </source>
</evidence>
<accession>A0A974NNQ7</accession>
<dbReference type="EMBL" id="CP068053">
    <property type="protein sequence ID" value="QQT01341.1"/>
    <property type="molecule type" value="Genomic_DNA"/>
</dbReference>
<evidence type="ECO:0008006" key="4">
    <source>
        <dbReference type="Google" id="ProtNLM"/>
    </source>
</evidence>
<dbReference type="SUPFAM" id="SSF69318">
    <property type="entry name" value="Integrin alpha N-terminal domain"/>
    <property type="match status" value="1"/>
</dbReference>
<name>A0A974NNQ7_PERPY</name>
<feature type="signal peptide" evidence="1">
    <location>
        <begin position="1"/>
        <end position="25"/>
    </location>
</feature>
<reference evidence="2 3" key="1">
    <citation type="submission" date="2021-01" db="EMBL/GenBank/DDBJ databases">
        <title>FDA dAtabase for Regulatory Grade micrObial Sequences (FDA-ARGOS): Supporting development and validation of Infectious Disease Dx tests.</title>
        <authorList>
            <person name="Nelson B."/>
            <person name="Plummer A."/>
            <person name="Tallon L."/>
            <person name="Sadzewicz L."/>
            <person name="Zhao X."/>
            <person name="Boylan J."/>
            <person name="Ott S."/>
            <person name="Bowen H."/>
            <person name="Vavikolanu K."/>
            <person name="Mehta A."/>
            <person name="Aluvathingal J."/>
            <person name="Nadendla S."/>
            <person name="Myers T."/>
            <person name="Yan Y."/>
            <person name="Sichtig H."/>
        </authorList>
    </citation>
    <scope>NUCLEOTIDE SEQUENCE [LARGE SCALE GENOMIC DNA]</scope>
    <source>
        <strain evidence="2 3">FDAARGOS_1161</strain>
    </source>
</reference>
<sequence length="258" mass="29346">MSKKAEVFKYLVFVVAVLFACQAVAAQGKSSQDEKILFHEKKELTGDKKKDAIIIKGIQYENGSDFYKEIILMVTSKGVLREVHLSSGFSPAVSFADLNHDGLKDVLVTVPAVNHEETDTIPIEAYAFTFKDDKLLDLSVPPAVQVTSQYLNDYKAVLKVDDQKPVVLDVKDHRKEYEELGLYQEGILNEETELMIDSYYSLKTYQIFGRGKNLEGRQRINGIHQQDSLADLISKWHYEKDGWKLVDVKIKPVQTKKK</sequence>
<keyword evidence="3" id="KW-1185">Reference proteome</keyword>
<protein>
    <recommendedName>
        <fullName evidence="4">VCBS repeat-containing protein</fullName>
    </recommendedName>
</protein>
<proteinExistence type="predicted"/>